<reference evidence="9 10" key="1">
    <citation type="submission" date="2024-09" db="EMBL/GenBank/DDBJ databases">
        <title>Chromosome-scale assembly of Riccia sorocarpa.</title>
        <authorList>
            <person name="Paukszto L."/>
        </authorList>
    </citation>
    <scope>NUCLEOTIDE SEQUENCE [LARGE SCALE GENOMIC DNA]</scope>
    <source>
        <strain evidence="9">LP-2024</strain>
        <tissue evidence="9">Aerial parts of the thallus</tissue>
    </source>
</reference>
<evidence type="ECO:0000256" key="1">
    <source>
        <dbReference type="ARBA" id="ARBA00004651"/>
    </source>
</evidence>
<dbReference type="Proteomes" id="UP001633002">
    <property type="component" value="Unassembled WGS sequence"/>
</dbReference>
<comment type="subcellular location">
    <subcellularLocation>
        <location evidence="1">Cell membrane</location>
        <topology evidence="1">Multi-pass membrane protein</topology>
    </subcellularLocation>
</comment>
<organism evidence="9 10">
    <name type="scientific">Riccia sorocarpa</name>
    <dbReference type="NCBI Taxonomy" id="122646"/>
    <lineage>
        <taxon>Eukaryota</taxon>
        <taxon>Viridiplantae</taxon>
        <taxon>Streptophyta</taxon>
        <taxon>Embryophyta</taxon>
        <taxon>Marchantiophyta</taxon>
        <taxon>Marchantiopsida</taxon>
        <taxon>Marchantiidae</taxon>
        <taxon>Marchantiales</taxon>
        <taxon>Ricciaceae</taxon>
        <taxon>Riccia</taxon>
    </lineage>
</organism>
<comment type="similarity">
    <text evidence="2">Belongs to the drug/metabolite transporter (DMT) superfamily. Plant drug/metabolite exporter (P-DME) (TC 2.A.7.4) family.</text>
</comment>
<dbReference type="EMBL" id="JBJQOH010000001">
    <property type="protein sequence ID" value="KAL3701197.1"/>
    <property type="molecule type" value="Genomic_DNA"/>
</dbReference>
<evidence type="ECO:0000256" key="4">
    <source>
        <dbReference type="ARBA" id="ARBA00022692"/>
    </source>
</evidence>
<evidence type="ECO:0000256" key="3">
    <source>
        <dbReference type="ARBA" id="ARBA00022475"/>
    </source>
</evidence>
<proteinExistence type="inferred from homology"/>
<dbReference type="InterPro" id="IPR037185">
    <property type="entry name" value="EmrE-like"/>
</dbReference>
<dbReference type="PANTHER" id="PTHR42920">
    <property type="entry name" value="OS03G0707200 PROTEIN-RELATED"/>
    <property type="match status" value="1"/>
</dbReference>
<dbReference type="PANTHER" id="PTHR42920:SF5">
    <property type="entry name" value="EAMA DOMAIN-CONTAINING PROTEIN"/>
    <property type="match status" value="1"/>
</dbReference>
<evidence type="ECO:0000313" key="10">
    <source>
        <dbReference type="Proteomes" id="UP001633002"/>
    </source>
</evidence>
<feature type="compositionally biased region" description="Polar residues" evidence="7">
    <location>
        <begin position="34"/>
        <end position="67"/>
    </location>
</feature>
<evidence type="ECO:0000259" key="8">
    <source>
        <dbReference type="Pfam" id="PF00892"/>
    </source>
</evidence>
<evidence type="ECO:0000256" key="7">
    <source>
        <dbReference type="SAM" id="MobiDB-lite"/>
    </source>
</evidence>
<keyword evidence="5" id="KW-1133">Transmembrane helix</keyword>
<keyword evidence="6" id="KW-0472">Membrane</keyword>
<evidence type="ECO:0000256" key="2">
    <source>
        <dbReference type="ARBA" id="ARBA00007635"/>
    </source>
</evidence>
<sequence length="661" mass="70875">MLSRANLFGKVRPADETKCLGSNRRSQVLKVDNHPQSKATSQCHGSDSSTTKLVRISRSPSSSTDGNSVLEHEQPCYKALTVKDRRSIPNNREIRSAAARDIKEVQLAGSKPGRRILQASDYHEEGNVEESLLWRSTELASMDPPQKRAGDQKRKDLSLKEVQACFSNSLSMQLMTEQVKQAYLSGAQAEFEVPGVCTNLRPMDALDSGVNADTLNEMASARNCKGKKCEREIGGLLLLNGLAAIYGSSNVASKYVAEAAPALPASLASVVKFTSALTFFIPALVSVLRNHEVDLLRAGAELGSLTFAASFLDSCNPAHGGSSSSIPSLFFAFKVVFVPLMELSCGHQPGLKLTRVATIGMGLLEEEGLGPTGIACPQICDLWGLAVSVILALHFFRSEALGKKFDPLKLNAVQCGVLAILSLGWEVWSSLSDASSTTAIHLFSSSGCSLDSLHCIPWVPLIYSGLVCSGLCSWLELRSLQSIHVSTATLVYTTIPLWGALLSSFTNGANADFSTDLALTCGLAVVASCSFCTHFMSSGDDEGQDFKVLKSAATSSTEKKSAVRVKSSTSITAESTDVHKSLNLETTDGNSDLELTGKDYFPAGLLVSQLKFPYYAAYYAAQAKGLLAEIKFKLGALKSLGLVFTGIQTTTSSRPRDIYRE</sequence>
<gene>
    <name evidence="9" type="ORF">R1sor_019219</name>
</gene>
<dbReference type="Pfam" id="PF00892">
    <property type="entry name" value="EamA"/>
    <property type="match status" value="1"/>
</dbReference>
<dbReference type="InterPro" id="IPR000620">
    <property type="entry name" value="EamA_dom"/>
</dbReference>
<keyword evidence="3" id="KW-1003">Cell membrane</keyword>
<comment type="caution">
    <text evidence="9">The sequence shown here is derived from an EMBL/GenBank/DDBJ whole genome shotgun (WGS) entry which is preliminary data.</text>
</comment>
<evidence type="ECO:0000256" key="6">
    <source>
        <dbReference type="ARBA" id="ARBA00023136"/>
    </source>
</evidence>
<keyword evidence="10" id="KW-1185">Reference proteome</keyword>
<keyword evidence="4" id="KW-0812">Transmembrane</keyword>
<feature type="domain" description="EamA" evidence="8">
    <location>
        <begin position="379"/>
        <end position="526"/>
    </location>
</feature>
<name>A0ABD3IEM2_9MARC</name>
<dbReference type="SUPFAM" id="SSF103481">
    <property type="entry name" value="Multidrug resistance efflux transporter EmrE"/>
    <property type="match status" value="1"/>
</dbReference>
<accession>A0ABD3IEM2</accession>
<dbReference type="GO" id="GO:0005886">
    <property type="term" value="C:plasma membrane"/>
    <property type="evidence" value="ECO:0007669"/>
    <property type="project" value="UniProtKB-SubCell"/>
</dbReference>
<evidence type="ECO:0000313" key="9">
    <source>
        <dbReference type="EMBL" id="KAL3701197.1"/>
    </source>
</evidence>
<dbReference type="InterPro" id="IPR051258">
    <property type="entry name" value="Diverse_Substrate_Transporter"/>
</dbReference>
<evidence type="ECO:0000256" key="5">
    <source>
        <dbReference type="ARBA" id="ARBA00022989"/>
    </source>
</evidence>
<feature type="region of interest" description="Disordered" evidence="7">
    <location>
        <begin position="31"/>
        <end position="69"/>
    </location>
</feature>
<protein>
    <recommendedName>
        <fullName evidence="8">EamA domain-containing protein</fullName>
    </recommendedName>
</protein>
<dbReference type="AlphaFoldDB" id="A0ABD3IEM2"/>